<sequence length="137" mass="13963">DLGSAGGLEGAKRAAPGASPGSDEREDLHVWDLVIRAAGDLAWPGSTERWRQLTGGVDGGRTARRLPGAESAVPVGGGRGALGEGKEGDDRAKALVPVDRQARETEFAPEPSCQLAPGVHSGVTRSPPARGAPGAQR</sequence>
<protein>
    <submittedName>
        <fullName evidence="2">Uncharacterized protein</fullName>
    </submittedName>
</protein>
<feature type="region of interest" description="Disordered" evidence="1">
    <location>
        <begin position="1"/>
        <end position="25"/>
    </location>
</feature>
<dbReference type="AlphaFoldDB" id="A0A9W5Z1B6"/>
<comment type="caution">
    <text evidence="2">The sequence shown here is derived from an EMBL/GenBank/DDBJ whole genome shotgun (WGS) entry which is preliminary data.</text>
</comment>
<dbReference type="Proteomes" id="UP001143548">
    <property type="component" value="Unassembled WGS sequence"/>
</dbReference>
<evidence type="ECO:0000313" key="2">
    <source>
        <dbReference type="EMBL" id="GKZ27985.1"/>
    </source>
</evidence>
<dbReference type="EMBL" id="BROQ01000478">
    <property type="protein sequence ID" value="GKZ27985.1"/>
    <property type="molecule type" value="Genomic_DNA"/>
</dbReference>
<evidence type="ECO:0000256" key="1">
    <source>
        <dbReference type="SAM" id="MobiDB-lite"/>
    </source>
</evidence>
<feature type="non-terminal residue" evidence="2">
    <location>
        <position position="1"/>
    </location>
</feature>
<name>A0A9W5Z1B6_9EURO</name>
<reference evidence="2" key="1">
    <citation type="submission" date="2022-07" db="EMBL/GenBank/DDBJ databases">
        <title>Taxonomy of Aspergillus series Nigri: significant species reduction supported by multi-species coalescent approaches.</title>
        <authorList>
            <person name="Bian C."/>
            <person name="Kusuya Y."/>
            <person name="Sklenar F."/>
            <person name="D'hooge E."/>
            <person name="Yaguchi T."/>
            <person name="Takahashi H."/>
            <person name="Hubka V."/>
        </authorList>
    </citation>
    <scope>NUCLEOTIDE SEQUENCE</scope>
    <source>
        <strain evidence="2">CBS 733.88</strain>
    </source>
</reference>
<feature type="region of interest" description="Disordered" evidence="1">
    <location>
        <begin position="54"/>
        <end position="137"/>
    </location>
</feature>
<accession>A0A9W5Z1B6</accession>
<proteinExistence type="predicted"/>
<evidence type="ECO:0000313" key="3">
    <source>
        <dbReference type="Proteomes" id="UP001143548"/>
    </source>
</evidence>
<organism evidence="2 3">
    <name type="scientific">Aspergillus brasiliensis</name>
    <dbReference type="NCBI Taxonomy" id="319629"/>
    <lineage>
        <taxon>Eukaryota</taxon>
        <taxon>Fungi</taxon>
        <taxon>Dikarya</taxon>
        <taxon>Ascomycota</taxon>
        <taxon>Pezizomycotina</taxon>
        <taxon>Eurotiomycetes</taxon>
        <taxon>Eurotiomycetidae</taxon>
        <taxon>Eurotiales</taxon>
        <taxon>Aspergillaceae</taxon>
        <taxon>Aspergillus</taxon>
        <taxon>Aspergillus subgen. Circumdati</taxon>
    </lineage>
</organism>
<gene>
    <name evidence="2" type="ORF">AbraCBS73388_008068</name>
</gene>
<feature type="compositionally biased region" description="Basic and acidic residues" evidence="1">
    <location>
        <begin position="84"/>
        <end position="93"/>
    </location>
</feature>